<name>A0ABR7JHZ0_9FLAO</name>
<dbReference type="InterPro" id="IPR016181">
    <property type="entry name" value="Acyl_CoA_acyltransferase"/>
</dbReference>
<organism evidence="1 2">
    <name type="scientific">Flavobacterium turcicum</name>
    <dbReference type="NCBI Taxonomy" id="2764718"/>
    <lineage>
        <taxon>Bacteria</taxon>
        <taxon>Pseudomonadati</taxon>
        <taxon>Bacteroidota</taxon>
        <taxon>Flavobacteriia</taxon>
        <taxon>Flavobacteriales</taxon>
        <taxon>Flavobacteriaceae</taxon>
        <taxon>Flavobacterium</taxon>
    </lineage>
</organism>
<accession>A0ABR7JHZ0</accession>
<dbReference type="Gene3D" id="3.40.630.30">
    <property type="match status" value="1"/>
</dbReference>
<gene>
    <name evidence="1" type="ORF">H8R26_11870</name>
</gene>
<evidence type="ECO:0000313" key="2">
    <source>
        <dbReference type="Proteomes" id="UP000621670"/>
    </source>
</evidence>
<sequence>MNTSITFAQAQLSDIDSVLELQELYLVTNLSEAERAGGFVTTPFSVEQLKTVIDKKELFLAKEDKRVVGYIFAGNWQFYQQWPIFAYMSSLITQLNFANKNVDLQNSFQYGPICIHKDYRGTGIIKPLFELMRSEMVQKYPLALTFINKANQPSTKAHTEKLNWSIISEFEYNTNSYYILAYDMQNELK</sequence>
<comment type="caution">
    <text evidence="1">The sequence shown here is derived from an EMBL/GenBank/DDBJ whole genome shotgun (WGS) entry which is preliminary data.</text>
</comment>
<dbReference type="Proteomes" id="UP000621670">
    <property type="component" value="Unassembled WGS sequence"/>
</dbReference>
<reference evidence="1 2" key="1">
    <citation type="submission" date="2020-08" db="EMBL/GenBank/DDBJ databases">
        <title>Description of novel Flavobacterium F-400 isolate.</title>
        <authorList>
            <person name="Saticioglu I."/>
            <person name="Duman M."/>
            <person name="Altun S."/>
        </authorList>
    </citation>
    <scope>NUCLEOTIDE SEQUENCE [LARGE SCALE GENOMIC DNA]</scope>
    <source>
        <strain evidence="1 2">F-400</strain>
    </source>
</reference>
<proteinExistence type="predicted"/>
<keyword evidence="2" id="KW-1185">Reference proteome</keyword>
<evidence type="ECO:0000313" key="1">
    <source>
        <dbReference type="EMBL" id="MBC5864120.1"/>
    </source>
</evidence>
<dbReference type="EMBL" id="JACRUM010000007">
    <property type="protein sequence ID" value="MBC5864120.1"/>
    <property type="molecule type" value="Genomic_DNA"/>
</dbReference>
<dbReference type="SUPFAM" id="SSF55729">
    <property type="entry name" value="Acyl-CoA N-acyltransferases (Nat)"/>
    <property type="match status" value="1"/>
</dbReference>
<protein>
    <submittedName>
        <fullName evidence="1">GNAT family acetyltransferase</fullName>
    </submittedName>
</protein>
<dbReference type="RefSeq" id="WP_166138011.1">
    <property type="nucleotide sequence ID" value="NZ_JAAOBY010000008.1"/>
</dbReference>